<proteinExistence type="predicted"/>
<dbReference type="EMBL" id="CADCTF010000067">
    <property type="protein sequence ID" value="CAA9234222.1"/>
    <property type="molecule type" value="Genomic_DNA"/>
</dbReference>
<organism evidence="1">
    <name type="scientific">uncultured Acidimicrobiales bacterium</name>
    <dbReference type="NCBI Taxonomy" id="310071"/>
    <lineage>
        <taxon>Bacteria</taxon>
        <taxon>Bacillati</taxon>
        <taxon>Actinomycetota</taxon>
        <taxon>Acidimicrobiia</taxon>
        <taxon>Acidimicrobiales</taxon>
        <taxon>environmental samples</taxon>
    </lineage>
</organism>
<feature type="non-terminal residue" evidence="1">
    <location>
        <position position="64"/>
    </location>
</feature>
<protein>
    <submittedName>
        <fullName evidence="1">Uncharacterized protein</fullName>
    </submittedName>
</protein>
<reference evidence="1" key="1">
    <citation type="submission" date="2020-02" db="EMBL/GenBank/DDBJ databases">
        <authorList>
            <person name="Meier V. D."/>
        </authorList>
    </citation>
    <scope>NUCLEOTIDE SEQUENCE</scope>
    <source>
        <strain evidence="1">AVDCRST_MAG50</strain>
    </source>
</reference>
<sequence>MFASAMALLLPTAFSPTLNVAFWTPKYVLLPLLAAVGLPRLPSLLRGSTTRKPAACALAFLAWA</sequence>
<gene>
    <name evidence="1" type="ORF">AVDCRST_MAG50-1230</name>
</gene>
<accession>A0A6J4HUH0</accession>
<evidence type="ECO:0000313" key="1">
    <source>
        <dbReference type="EMBL" id="CAA9234222.1"/>
    </source>
</evidence>
<dbReference type="AlphaFoldDB" id="A0A6J4HUH0"/>
<name>A0A6J4HUH0_9ACTN</name>